<keyword evidence="1" id="KW-0472">Membrane</keyword>
<evidence type="ECO:0000313" key="3">
    <source>
        <dbReference type="Proteomes" id="UP001433071"/>
    </source>
</evidence>
<dbReference type="RefSeq" id="WP_352558010.1">
    <property type="nucleotide sequence ID" value="NZ_JAMYQB010000009.1"/>
</dbReference>
<name>A0ABV1YZA8_9HYPH</name>
<feature type="transmembrane region" description="Helical" evidence="1">
    <location>
        <begin position="114"/>
        <end position="139"/>
    </location>
</feature>
<comment type="caution">
    <text evidence="2">The sequence shown here is derived from an EMBL/GenBank/DDBJ whole genome shotgun (WGS) entry which is preliminary data.</text>
</comment>
<sequence>MSRHRPRRAKKRDYFFAAFAGAAFLAGAAFFTAAVDFAAAALAGALAGAFFAAGFAAALAAGFLAGAAFFAGAALALAGAAFFTAGFAAAFAAGFLAGAAFALGAAAFGLAAGAAFFTAVAAFAATAFTGAFFAGALDAGALDDVLAMRCPLRLCRWPLVTRRAYAYLTRACLASEALRRLNFGYTESMSAMIDSESDKDSSRVTANFCRRISERCDSCDLLVKLTVSCGGVDHAWSSAACRVAKTIAFPRLILLDQGDNKNSTKLYVSFLLAFILSEMWTPEPANDSDP</sequence>
<evidence type="ECO:0000313" key="2">
    <source>
        <dbReference type="EMBL" id="MER9405030.1"/>
    </source>
</evidence>
<dbReference type="EMBL" id="JAMYQB010000009">
    <property type="protein sequence ID" value="MER9405030.1"/>
    <property type="molecule type" value="Genomic_DNA"/>
</dbReference>
<gene>
    <name evidence="2" type="ORF">NKI36_13320</name>
</gene>
<proteinExistence type="predicted"/>
<evidence type="ECO:0000256" key="1">
    <source>
        <dbReference type="SAM" id="Phobius"/>
    </source>
</evidence>
<feature type="transmembrane region" description="Helical" evidence="1">
    <location>
        <begin position="85"/>
        <end position="108"/>
    </location>
</feature>
<keyword evidence="1" id="KW-1133">Transmembrane helix</keyword>
<keyword evidence="3" id="KW-1185">Reference proteome</keyword>
<keyword evidence="1" id="KW-0812">Transmembrane</keyword>
<organism evidence="2 3">
    <name type="scientific">Mesorhizobium caraganae</name>
    <dbReference type="NCBI Taxonomy" id="483206"/>
    <lineage>
        <taxon>Bacteria</taxon>
        <taxon>Pseudomonadati</taxon>
        <taxon>Pseudomonadota</taxon>
        <taxon>Alphaproteobacteria</taxon>
        <taxon>Hyphomicrobiales</taxon>
        <taxon>Phyllobacteriaceae</taxon>
        <taxon>Mesorhizobium</taxon>
    </lineage>
</organism>
<evidence type="ECO:0008006" key="4">
    <source>
        <dbReference type="Google" id="ProtNLM"/>
    </source>
</evidence>
<dbReference type="Proteomes" id="UP001433071">
    <property type="component" value="Unassembled WGS sequence"/>
</dbReference>
<protein>
    <recommendedName>
        <fullName evidence="4">Pentapeptide repeat-containing protein</fullName>
    </recommendedName>
</protein>
<reference evidence="2 3" key="1">
    <citation type="journal article" date="2024" name="Proc. Natl. Acad. Sci. U.S.A.">
        <title>The evolutionary genomics of adaptation to stress in wild rhizobium bacteria.</title>
        <authorList>
            <person name="Kehlet-Delgado H."/>
            <person name="Montoya A.P."/>
            <person name="Jensen K.T."/>
            <person name="Wendlandt C.E."/>
            <person name="Dexheimer C."/>
            <person name="Roberts M."/>
            <person name="Torres Martinez L."/>
            <person name="Friesen M.L."/>
            <person name="Griffitts J.S."/>
            <person name="Porter S.S."/>
        </authorList>
    </citation>
    <scope>NUCLEOTIDE SEQUENCE [LARGE SCALE GENOMIC DNA]</scope>
    <source>
        <strain evidence="2 3">M0641</strain>
    </source>
</reference>
<accession>A0ABV1YZA8</accession>